<protein>
    <submittedName>
        <fullName evidence="1">Contactin-4</fullName>
    </submittedName>
</protein>
<accession>A0A8S5LJX4</accession>
<dbReference type="SUPFAM" id="SSF49265">
    <property type="entry name" value="Fibronectin type III"/>
    <property type="match status" value="1"/>
</dbReference>
<proteinExistence type="predicted"/>
<name>A0A8S5LJX4_9CAUD</name>
<organism evidence="1">
    <name type="scientific">Siphoviridae sp. ct3o911</name>
    <dbReference type="NCBI Taxonomy" id="2827560"/>
    <lineage>
        <taxon>Viruses</taxon>
        <taxon>Duplodnaviria</taxon>
        <taxon>Heunggongvirae</taxon>
        <taxon>Uroviricota</taxon>
        <taxon>Caudoviricetes</taxon>
    </lineage>
</organism>
<reference evidence="1" key="1">
    <citation type="journal article" date="2021" name="Proc. Natl. Acad. Sci. U.S.A.">
        <title>A Catalog of Tens of Thousands of Viruses from Human Metagenomes Reveals Hidden Associations with Chronic Diseases.</title>
        <authorList>
            <person name="Tisza M.J."/>
            <person name="Buck C.B."/>
        </authorList>
    </citation>
    <scope>NUCLEOTIDE SEQUENCE</scope>
    <source>
        <strain evidence="1">Ct3o911</strain>
    </source>
</reference>
<dbReference type="EMBL" id="BK015861">
    <property type="protein sequence ID" value="DAD70218.1"/>
    <property type="molecule type" value="Genomic_DNA"/>
</dbReference>
<evidence type="ECO:0000313" key="1">
    <source>
        <dbReference type="EMBL" id="DAD70218.1"/>
    </source>
</evidence>
<sequence length="346" mass="38425">MDNSTGAQVYSKKTDWMKLVHTVAGGSGLQNGKYYACKVRVYNKAGEASSWSSLRSFYCFTTPVFSFTNMVNDQILENSEYTLQMSYTQKENEPLNTYNVILYNSSRVQLSKSATMYGTSTLEYGLHDLADATQYYVRCLGETLNGMVADTGYIPFSVKYIVPTYWTYVDLTNNKDDGTVRISSNIRTIEGKFTGSGDPTYIDNAKVDLRKNGDRVIFHEGFALQGNFTVKMLGSDFGQSETILEMVDGNDTTLTVKYIKGWFAEGSYMAKGQSATNSLLGIQVPYLDLRCAVKGDVIAYAMQSEPMGEPGSGQEYLIKVQKNGDVFNITTQVVNTADYVTTAEEV</sequence>
<dbReference type="InterPro" id="IPR036116">
    <property type="entry name" value="FN3_sf"/>
</dbReference>